<dbReference type="Proteomes" id="UP000438429">
    <property type="component" value="Unassembled WGS sequence"/>
</dbReference>
<name>A0A6A4TGJ7_SCOMX</name>
<feature type="compositionally biased region" description="Polar residues" evidence="1">
    <location>
        <begin position="8"/>
        <end position="17"/>
    </location>
</feature>
<protein>
    <submittedName>
        <fullName evidence="2">Uncharacterized protein</fullName>
    </submittedName>
</protein>
<evidence type="ECO:0000313" key="3">
    <source>
        <dbReference type="Proteomes" id="UP000438429"/>
    </source>
</evidence>
<evidence type="ECO:0000256" key="1">
    <source>
        <dbReference type="SAM" id="MobiDB-lite"/>
    </source>
</evidence>
<feature type="region of interest" description="Disordered" evidence="1">
    <location>
        <begin position="1"/>
        <end position="20"/>
    </location>
</feature>
<comment type="caution">
    <text evidence="2">The sequence shown here is derived from an EMBL/GenBank/DDBJ whole genome shotgun (WGS) entry which is preliminary data.</text>
</comment>
<proteinExistence type="predicted"/>
<sequence>MSLREKTSAASFSTTPMHRSERSLLRVVPFPGTRGPPAVRRFRGYSVSSLFDFITRKGAVFTGFECHRLGNRQLSGNNAETANLSLECVSI</sequence>
<evidence type="ECO:0000313" key="2">
    <source>
        <dbReference type="EMBL" id="KAF0045073.1"/>
    </source>
</evidence>
<accession>A0A6A4TGJ7</accession>
<dbReference type="AlphaFoldDB" id="A0A6A4TGJ7"/>
<gene>
    <name evidence="2" type="ORF">F2P81_001602</name>
</gene>
<dbReference type="EMBL" id="VEVO01000002">
    <property type="protein sequence ID" value="KAF0045073.1"/>
    <property type="molecule type" value="Genomic_DNA"/>
</dbReference>
<reference evidence="2 3" key="1">
    <citation type="submission" date="2019-06" db="EMBL/GenBank/DDBJ databases">
        <title>Draft genomes of female and male turbot (Scophthalmus maximus).</title>
        <authorList>
            <person name="Xu H."/>
            <person name="Xu X.-W."/>
            <person name="Shao C."/>
            <person name="Chen S."/>
        </authorList>
    </citation>
    <scope>NUCLEOTIDE SEQUENCE [LARGE SCALE GENOMIC DNA]</scope>
    <source>
        <strain evidence="2">Ysfricsl-2016a</strain>
        <tissue evidence="2">Blood</tissue>
    </source>
</reference>
<organism evidence="2 3">
    <name type="scientific">Scophthalmus maximus</name>
    <name type="common">Turbot</name>
    <name type="synonym">Psetta maxima</name>
    <dbReference type="NCBI Taxonomy" id="52904"/>
    <lineage>
        <taxon>Eukaryota</taxon>
        <taxon>Metazoa</taxon>
        <taxon>Chordata</taxon>
        <taxon>Craniata</taxon>
        <taxon>Vertebrata</taxon>
        <taxon>Euteleostomi</taxon>
        <taxon>Actinopterygii</taxon>
        <taxon>Neopterygii</taxon>
        <taxon>Teleostei</taxon>
        <taxon>Neoteleostei</taxon>
        <taxon>Acanthomorphata</taxon>
        <taxon>Carangaria</taxon>
        <taxon>Pleuronectiformes</taxon>
        <taxon>Pleuronectoidei</taxon>
        <taxon>Scophthalmidae</taxon>
        <taxon>Scophthalmus</taxon>
    </lineage>
</organism>